<organism evidence="2 3">
    <name type="scientific">Undibacterium jejuense</name>
    <dbReference type="NCBI Taxonomy" id="1344949"/>
    <lineage>
        <taxon>Bacteria</taxon>
        <taxon>Pseudomonadati</taxon>
        <taxon>Pseudomonadota</taxon>
        <taxon>Betaproteobacteria</taxon>
        <taxon>Burkholderiales</taxon>
        <taxon>Oxalobacteraceae</taxon>
        <taxon>Undibacterium</taxon>
    </lineage>
</organism>
<dbReference type="InterPro" id="IPR056920">
    <property type="entry name" value="PRTase-CE"/>
</dbReference>
<reference evidence="2" key="1">
    <citation type="submission" date="2020-08" db="EMBL/GenBank/DDBJ databases">
        <title>Novel species isolated from subtropical streams in China.</title>
        <authorList>
            <person name="Lu H."/>
        </authorList>
    </citation>
    <scope>NUCLEOTIDE SEQUENCE</scope>
    <source>
        <strain evidence="2">KACC 12607</strain>
    </source>
</reference>
<dbReference type="AlphaFoldDB" id="A0A923HE85"/>
<feature type="domain" description="PRTase-CE" evidence="1">
    <location>
        <begin position="38"/>
        <end position="305"/>
    </location>
</feature>
<dbReference type="RefSeq" id="WP_186912353.1">
    <property type="nucleotide sequence ID" value="NZ_JACOFV010000008.1"/>
</dbReference>
<gene>
    <name evidence="2" type="ORF">H8K32_09980</name>
</gene>
<name>A0A923HE85_9BURK</name>
<keyword evidence="3" id="KW-1185">Reference proteome</keyword>
<comment type="caution">
    <text evidence="2">The sequence shown here is derived from an EMBL/GenBank/DDBJ whole genome shotgun (WGS) entry which is preliminary data.</text>
</comment>
<proteinExistence type="predicted"/>
<dbReference type="Pfam" id="PF24390">
    <property type="entry name" value="PRTase-CE"/>
    <property type="match status" value="1"/>
</dbReference>
<evidence type="ECO:0000313" key="3">
    <source>
        <dbReference type="Proteomes" id="UP000634011"/>
    </source>
</evidence>
<dbReference type="EMBL" id="JACOFV010000008">
    <property type="protein sequence ID" value="MBC3862426.1"/>
    <property type="molecule type" value="Genomic_DNA"/>
</dbReference>
<sequence>MSFEVPTDSRSEYYNSVCRKTELLIKNNILVGIKHFQLRAWLNNFESTREQYLAAHLLDAMIYRSDDMLKSMLRHLLEMELPAALEECGYDTSSSMRNFLDSLSSASDNGSIKFVALDGEFDRVPGKSGAAIIRDLRDSGLVNKIKTVRPENVVTLPDKIKYLVMIDDFVGTGSQFEKFANHYDIESWAKKFKLIYLSYMAYEDGLKSIKDKFPYITLRCGELLSTANNFFAASKIDSNLWGRDSYNSVDDVKKFYDGVLKKKGISDTVKLFDLGLTVVTSMSVPNNTLKAYWSDKGQWSPIRSR</sequence>
<dbReference type="Proteomes" id="UP000634011">
    <property type="component" value="Unassembled WGS sequence"/>
</dbReference>
<protein>
    <recommendedName>
        <fullName evidence="1">PRTase-CE domain-containing protein</fullName>
    </recommendedName>
</protein>
<evidence type="ECO:0000259" key="1">
    <source>
        <dbReference type="Pfam" id="PF24390"/>
    </source>
</evidence>
<accession>A0A923HE85</accession>
<evidence type="ECO:0000313" key="2">
    <source>
        <dbReference type="EMBL" id="MBC3862426.1"/>
    </source>
</evidence>